<organism evidence="1 2">
    <name type="scientific">Daphnia galeata</name>
    <dbReference type="NCBI Taxonomy" id="27404"/>
    <lineage>
        <taxon>Eukaryota</taxon>
        <taxon>Metazoa</taxon>
        <taxon>Ecdysozoa</taxon>
        <taxon>Arthropoda</taxon>
        <taxon>Crustacea</taxon>
        <taxon>Branchiopoda</taxon>
        <taxon>Diplostraca</taxon>
        <taxon>Cladocera</taxon>
        <taxon>Anomopoda</taxon>
        <taxon>Daphniidae</taxon>
        <taxon>Daphnia</taxon>
    </lineage>
</organism>
<evidence type="ECO:0000313" key="1">
    <source>
        <dbReference type="EMBL" id="CAH0103542.1"/>
    </source>
</evidence>
<gene>
    <name evidence="1" type="ORF">DGAL_LOCUS6116</name>
</gene>
<dbReference type="Proteomes" id="UP000789390">
    <property type="component" value="Unassembled WGS sequence"/>
</dbReference>
<accession>A0A8J2RM84</accession>
<evidence type="ECO:0000313" key="2">
    <source>
        <dbReference type="Proteomes" id="UP000789390"/>
    </source>
</evidence>
<proteinExistence type="predicted"/>
<dbReference type="AlphaFoldDB" id="A0A8J2RM84"/>
<sequence length="316" mass="35146">MVGFSAPLKDNGFSDLDVFIARTAEDIVKQFNQYDRANLVMKGMIQPLVDGLSPLRLFSFGTNSKYTSIDVNNRLNFVALKLKAFGIEVAAYSADGDSREMKVMRNRMRLGASIPPSPQASSDVHSSYSTEHPTSLSICDPHSLRRGIPFFVCDFLSSCIIFFQDVTHLGAKLRTRLNKTQKSIPLGNFLASTAHIVALQEIIGLLWTAIDSRLAAKLNEPLENPAPKEDDVNEFEECEEVEDEGNDPLDSNVLDEYEQSLLNVISEGQLNDYSTLLEKYVLRNENSARPHNDPENVIHNSAFVVVTRSIGSQVAF</sequence>
<keyword evidence="2" id="KW-1185">Reference proteome</keyword>
<reference evidence="1" key="1">
    <citation type="submission" date="2021-11" db="EMBL/GenBank/DDBJ databases">
        <authorList>
            <person name="Schell T."/>
        </authorList>
    </citation>
    <scope>NUCLEOTIDE SEQUENCE</scope>
    <source>
        <strain evidence="1">M5</strain>
    </source>
</reference>
<comment type="caution">
    <text evidence="1">The sequence shown here is derived from an EMBL/GenBank/DDBJ whole genome shotgun (WGS) entry which is preliminary data.</text>
</comment>
<dbReference type="OrthoDB" id="10064970at2759"/>
<dbReference type="EMBL" id="CAKKLH010000112">
    <property type="protein sequence ID" value="CAH0103542.1"/>
    <property type="molecule type" value="Genomic_DNA"/>
</dbReference>
<name>A0A8J2RM84_9CRUS</name>
<protein>
    <submittedName>
        <fullName evidence="1">Uncharacterized protein</fullName>
    </submittedName>
</protein>